<protein>
    <submittedName>
        <fullName evidence="5">Amidase family protein</fullName>
    </submittedName>
</protein>
<organism evidence="5 6">
    <name type="scientific">Levilactobacillus namurensis</name>
    <dbReference type="NCBI Taxonomy" id="380393"/>
    <lineage>
        <taxon>Bacteria</taxon>
        <taxon>Bacillati</taxon>
        <taxon>Bacillota</taxon>
        <taxon>Bacilli</taxon>
        <taxon>Lactobacillales</taxon>
        <taxon>Lactobacillaceae</taxon>
        <taxon>Levilactobacillus</taxon>
    </lineage>
</organism>
<dbReference type="PANTHER" id="PTHR11895">
    <property type="entry name" value="TRANSAMIDASE"/>
    <property type="match status" value="1"/>
</dbReference>
<dbReference type="AlphaFoldDB" id="A0AAW8W6S8"/>
<dbReference type="Proteomes" id="UP001254075">
    <property type="component" value="Unassembled WGS sequence"/>
</dbReference>
<dbReference type="InterPro" id="IPR000120">
    <property type="entry name" value="Amidase"/>
</dbReference>
<feature type="domain" description="DUF5776" evidence="4">
    <location>
        <begin position="668"/>
        <end position="740"/>
    </location>
</feature>
<dbReference type="InterPro" id="IPR044081">
    <property type="entry name" value="DUF5776"/>
</dbReference>
<dbReference type="InterPro" id="IPR036928">
    <property type="entry name" value="AS_sf"/>
</dbReference>
<sequence>MVKRSWRTDRGGRLSGLSRWFLLVVTVVTLGSVSVSAHATPVTAESVTAGQLQKAVGVDGAVATPVTQASGISAQVYRTSSALDLAQQVRSGKVTSTQLVQQAIAKVKADNPQLNGVITLREDAALQEAAALKDTGQPFLGVPILIKGLGQTIKGGQNTDGLYPNRNAISGYTGILVRNLQSAGFIVIGQTNFPEMGLLNVTTSKLYGAAHSAWNTAYQPGGSSGGSATSVADGMVPIATGNDAGGSVRIPAAWSGLVGLKPTQGMIQGDGSSATAHTVNFAETKTMADTQQLFDALKQSRASAPAAPSQLNKLTIAYTTKSPVGTPVSADAVKAVQQAVSFLKQQGFTVKEVNPPVDGKALMRAYYILDTSAGSVANYVIQTATKKAMTKDDVSPLTWGLYQASKNLTKEQVAQANATIADSAAKMATFHQTYPLLLTPTVAKTAPLVSDPAVLPQYEAKLKNMENVPVDQQMPLIYDAWLHGLSMTPFTQQANLTGEPAISLPTYVSAKGLPLGIQFTAAKNQDRTLMAMGALFEQHHLFKTLADAQATPEPSPSTGTGSSTGIPSQPQVTEPSVTPTAPVVRPTAPNQQTAKPAKKIVKVVYVTSPFKLYRDAARHRVKRQYKAHSRTTAPSFKVLQVIKTVTGQRVYRVKGGYLLAGHGVYNRYYQRVPQKSKRDIRVIAKKGVYEYRTVHLKRHQRIKHVKVKKILHVKKIVKVGHVTRYQLKNGHYVTANRQFVHWN</sequence>
<evidence type="ECO:0000259" key="4">
    <source>
        <dbReference type="Pfam" id="PF19087"/>
    </source>
</evidence>
<evidence type="ECO:0000259" key="3">
    <source>
        <dbReference type="Pfam" id="PF01425"/>
    </source>
</evidence>
<proteinExistence type="inferred from homology"/>
<evidence type="ECO:0000313" key="6">
    <source>
        <dbReference type="Proteomes" id="UP001254075"/>
    </source>
</evidence>
<dbReference type="InterPro" id="IPR023631">
    <property type="entry name" value="Amidase_dom"/>
</dbReference>
<dbReference type="InterPro" id="IPR020556">
    <property type="entry name" value="Amidase_CS"/>
</dbReference>
<dbReference type="Pfam" id="PF19087">
    <property type="entry name" value="DUF5776"/>
    <property type="match status" value="1"/>
</dbReference>
<evidence type="ECO:0000313" key="5">
    <source>
        <dbReference type="EMBL" id="MDT7014892.1"/>
    </source>
</evidence>
<feature type="domain" description="Amidase" evidence="3">
    <location>
        <begin position="99"/>
        <end position="529"/>
    </location>
</feature>
<name>A0AAW8W6S8_9LACO</name>
<dbReference type="EMBL" id="JAVLAM010000001">
    <property type="protein sequence ID" value="MDT7014892.1"/>
    <property type="molecule type" value="Genomic_DNA"/>
</dbReference>
<dbReference type="GO" id="GO:0003824">
    <property type="term" value="F:catalytic activity"/>
    <property type="evidence" value="ECO:0007669"/>
    <property type="project" value="InterPro"/>
</dbReference>
<dbReference type="PROSITE" id="PS00571">
    <property type="entry name" value="AMIDASES"/>
    <property type="match status" value="1"/>
</dbReference>
<feature type="compositionally biased region" description="Low complexity" evidence="2">
    <location>
        <begin position="556"/>
        <end position="589"/>
    </location>
</feature>
<dbReference type="RefSeq" id="WP_313845408.1">
    <property type="nucleotide sequence ID" value="NZ_JAVLAM010000001.1"/>
</dbReference>
<dbReference type="Gene3D" id="3.90.1300.10">
    <property type="entry name" value="Amidase signature (AS) domain"/>
    <property type="match status" value="1"/>
</dbReference>
<gene>
    <name evidence="5" type="ORF">RI532_10895</name>
</gene>
<comment type="similarity">
    <text evidence="1">Belongs to the amidase family.</text>
</comment>
<dbReference type="PANTHER" id="PTHR11895:SF7">
    <property type="entry name" value="GLUTAMYL-TRNA(GLN) AMIDOTRANSFERASE SUBUNIT A, MITOCHONDRIAL"/>
    <property type="match status" value="1"/>
</dbReference>
<dbReference type="Pfam" id="PF01425">
    <property type="entry name" value="Amidase"/>
    <property type="match status" value="1"/>
</dbReference>
<feature type="region of interest" description="Disordered" evidence="2">
    <location>
        <begin position="547"/>
        <end position="595"/>
    </location>
</feature>
<reference evidence="5" key="1">
    <citation type="submission" date="2023-08" db="EMBL/GenBank/DDBJ databases">
        <authorList>
            <person name="Page C.A."/>
            <person name="Perez-Diaz I.M."/>
        </authorList>
    </citation>
    <scope>NUCLEOTIDE SEQUENCE</scope>
    <source>
        <strain evidence="5">3.8.38</strain>
    </source>
</reference>
<evidence type="ECO:0000256" key="1">
    <source>
        <dbReference type="ARBA" id="ARBA00009199"/>
    </source>
</evidence>
<dbReference type="SUPFAM" id="SSF75304">
    <property type="entry name" value="Amidase signature (AS) enzymes"/>
    <property type="match status" value="1"/>
</dbReference>
<accession>A0AAW8W6S8</accession>
<evidence type="ECO:0000256" key="2">
    <source>
        <dbReference type="SAM" id="MobiDB-lite"/>
    </source>
</evidence>
<comment type="caution">
    <text evidence="5">The sequence shown here is derived from an EMBL/GenBank/DDBJ whole genome shotgun (WGS) entry which is preliminary data.</text>
</comment>